<organism evidence="2">
    <name type="scientific">Arundo donax</name>
    <name type="common">Giant reed</name>
    <name type="synonym">Donax arundinaceus</name>
    <dbReference type="NCBI Taxonomy" id="35708"/>
    <lineage>
        <taxon>Eukaryota</taxon>
        <taxon>Viridiplantae</taxon>
        <taxon>Streptophyta</taxon>
        <taxon>Embryophyta</taxon>
        <taxon>Tracheophyta</taxon>
        <taxon>Spermatophyta</taxon>
        <taxon>Magnoliopsida</taxon>
        <taxon>Liliopsida</taxon>
        <taxon>Poales</taxon>
        <taxon>Poaceae</taxon>
        <taxon>PACMAD clade</taxon>
        <taxon>Arundinoideae</taxon>
        <taxon>Arundineae</taxon>
        <taxon>Arundo</taxon>
    </lineage>
</organism>
<feature type="region of interest" description="Disordered" evidence="1">
    <location>
        <begin position="1"/>
        <end position="25"/>
    </location>
</feature>
<accession>A0A0A8Z241</accession>
<sequence length="25" mass="2777">MVGTSRRCVREASGRVDGEGGVRRW</sequence>
<dbReference type="AlphaFoldDB" id="A0A0A8Z241"/>
<protein>
    <submittedName>
        <fullName evidence="2">Uncharacterized protein</fullName>
    </submittedName>
</protein>
<feature type="compositionally biased region" description="Basic and acidic residues" evidence="1">
    <location>
        <begin position="8"/>
        <end position="25"/>
    </location>
</feature>
<reference evidence="2" key="1">
    <citation type="submission" date="2014-09" db="EMBL/GenBank/DDBJ databases">
        <authorList>
            <person name="Magalhaes I.L.F."/>
            <person name="Oliveira U."/>
            <person name="Santos F.R."/>
            <person name="Vidigal T.H.D.A."/>
            <person name="Brescovit A.D."/>
            <person name="Santos A.J."/>
        </authorList>
    </citation>
    <scope>NUCLEOTIDE SEQUENCE</scope>
    <source>
        <tissue evidence="2">Shoot tissue taken approximately 20 cm above the soil surface</tissue>
    </source>
</reference>
<reference evidence="2" key="2">
    <citation type="journal article" date="2015" name="Data Brief">
        <title>Shoot transcriptome of the giant reed, Arundo donax.</title>
        <authorList>
            <person name="Barrero R.A."/>
            <person name="Guerrero F.D."/>
            <person name="Moolhuijzen P."/>
            <person name="Goolsby J.A."/>
            <person name="Tidwell J."/>
            <person name="Bellgard S.E."/>
            <person name="Bellgard M.I."/>
        </authorList>
    </citation>
    <scope>NUCLEOTIDE SEQUENCE</scope>
    <source>
        <tissue evidence="2">Shoot tissue taken approximately 20 cm above the soil surface</tissue>
    </source>
</reference>
<proteinExistence type="predicted"/>
<evidence type="ECO:0000313" key="2">
    <source>
        <dbReference type="EMBL" id="JAD31738.1"/>
    </source>
</evidence>
<name>A0A0A8Z241_ARUDO</name>
<dbReference type="EMBL" id="GBRH01266157">
    <property type="protein sequence ID" value="JAD31738.1"/>
    <property type="molecule type" value="Transcribed_RNA"/>
</dbReference>
<evidence type="ECO:0000256" key="1">
    <source>
        <dbReference type="SAM" id="MobiDB-lite"/>
    </source>
</evidence>